<dbReference type="InterPro" id="IPR018660">
    <property type="entry name" value="MliC"/>
</dbReference>
<evidence type="ECO:0000256" key="2">
    <source>
        <dbReference type="ARBA" id="ARBA00023136"/>
    </source>
</evidence>
<evidence type="ECO:0000313" key="7">
    <source>
        <dbReference type="Proteomes" id="UP000267585"/>
    </source>
</evidence>
<evidence type="ECO:0000256" key="4">
    <source>
        <dbReference type="ARBA" id="ARBA00023288"/>
    </source>
</evidence>
<evidence type="ECO:0000313" key="6">
    <source>
        <dbReference type="EMBL" id="RTE55313.1"/>
    </source>
</evidence>
<protein>
    <recommendedName>
        <fullName evidence="5">C-type lysozyme inhibitor domain-containing protein</fullName>
    </recommendedName>
</protein>
<keyword evidence="2" id="KW-0472">Membrane</keyword>
<comment type="caution">
    <text evidence="6">The sequence shown here is derived from an EMBL/GenBank/DDBJ whole genome shotgun (WGS) entry which is preliminary data.</text>
</comment>
<proteinExistence type="predicted"/>
<evidence type="ECO:0000256" key="3">
    <source>
        <dbReference type="ARBA" id="ARBA00023139"/>
    </source>
</evidence>
<keyword evidence="3" id="KW-0564">Palmitate</keyword>
<dbReference type="Pfam" id="PF09864">
    <property type="entry name" value="MliC"/>
    <property type="match status" value="1"/>
</dbReference>
<dbReference type="InterPro" id="IPR036328">
    <property type="entry name" value="MliC_sf"/>
</dbReference>
<accession>A0A3S0AGK1</accession>
<keyword evidence="4" id="KW-0449">Lipoprotein</keyword>
<dbReference type="EMBL" id="RQPJ01000001">
    <property type="protein sequence ID" value="RTE55313.1"/>
    <property type="molecule type" value="Genomic_DNA"/>
</dbReference>
<name>A0A3S0AGK1_9FLAO</name>
<keyword evidence="1" id="KW-0732">Signal</keyword>
<keyword evidence="7" id="KW-1185">Reference proteome</keyword>
<dbReference type="PROSITE" id="PS51257">
    <property type="entry name" value="PROKAR_LIPOPROTEIN"/>
    <property type="match status" value="1"/>
</dbReference>
<dbReference type="OrthoDB" id="1273481at2"/>
<sequence>MKKIVLSITWLAALGLISCKEAPSQENTGSQELEVNHKVNNDIVRTELKDKNGQTLDITFNNRVGIAKVYLNGGEQINSVAEKAASGIWYKNEQYELRGKGVQHELTKEGKTVFKN</sequence>
<evidence type="ECO:0000259" key="5">
    <source>
        <dbReference type="Pfam" id="PF09864"/>
    </source>
</evidence>
<dbReference type="AlphaFoldDB" id="A0A3S0AGK1"/>
<dbReference type="RefSeq" id="WP_126160616.1">
    <property type="nucleotide sequence ID" value="NZ_RQPJ01000001.1"/>
</dbReference>
<dbReference type="Proteomes" id="UP000267585">
    <property type="component" value="Unassembled WGS sequence"/>
</dbReference>
<feature type="domain" description="C-type lysozyme inhibitor" evidence="5">
    <location>
        <begin position="52"/>
        <end position="110"/>
    </location>
</feature>
<dbReference type="Gene3D" id="2.40.128.200">
    <property type="match status" value="1"/>
</dbReference>
<reference evidence="6 7" key="1">
    <citation type="submission" date="2018-11" db="EMBL/GenBank/DDBJ databases">
        <title>Arenibacter aquaticus sp.nov., a marine bacterium isolated from surface seawater in the South China Sea.</title>
        <authorList>
            <person name="Guo J."/>
            <person name="Sun J."/>
        </authorList>
    </citation>
    <scope>NUCLEOTIDE SEQUENCE [LARGE SCALE GENOMIC DNA]</scope>
    <source>
        <strain evidence="6 7">GUO666</strain>
    </source>
</reference>
<evidence type="ECO:0000256" key="1">
    <source>
        <dbReference type="ARBA" id="ARBA00022729"/>
    </source>
</evidence>
<organism evidence="6 7">
    <name type="scientific">Arenibacter aquaticus</name>
    <dbReference type="NCBI Taxonomy" id="2489054"/>
    <lineage>
        <taxon>Bacteria</taxon>
        <taxon>Pseudomonadati</taxon>
        <taxon>Bacteroidota</taxon>
        <taxon>Flavobacteriia</taxon>
        <taxon>Flavobacteriales</taxon>
        <taxon>Flavobacteriaceae</taxon>
        <taxon>Arenibacter</taxon>
    </lineage>
</organism>
<gene>
    <name evidence="6" type="ORF">EHW67_01730</name>
</gene>